<dbReference type="Proteomes" id="UP000286921">
    <property type="component" value="Unassembled WGS sequence"/>
</dbReference>
<dbReference type="Pfam" id="PF08238">
    <property type="entry name" value="Sel1"/>
    <property type="match status" value="3"/>
</dbReference>
<dbReference type="STRING" id="105351.A0A401KZV2"/>
<comment type="subcellular location">
    <subcellularLocation>
        <location evidence="1">Mitochondrion inner membrane</location>
    </subcellularLocation>
</comment>
<dbReference type="GO" id="GO:0005743">
    <property type="term" value="C:mitochondrial inner membrane"/>
    <property type="evidence" value="ECO:0007669"/>
    <property type="project" value="UniProtKB-SubCell"/>
</dbReference>
<dbReference type="PANTHER" id="PTHR43628">
    <property type="entry name" value="ACTIVATOR OF C KINASE PROTEIN 1-RELATED"/>
    <property type="match status" value="1"/>
</dbReference>
<feature type="compositionally biased region" description="Basic and acidic residues" evidence="12">
    <location>
        <begin position="251"/>
        <end position="266"/>
    </location>
</feature>
<keyword evidence="8" id="KW-0406">Ion transport</keyword>
<name>A0A401KZV2_ASPAW</name>
<feature type="compositionally biased region" description="Polar residues" evidence="12">
    <location>
        <begin position="422"/>
        <end position="432"/>
    </location>
</feature>
<evidence type="ECO:0000313" key="14">
    <source>
        <dbReference type="Proteomes" id="UP000286921"/>
    </source>
</evidence>
<feature type="compositionally biased region" description="Low complexity" evidence="12">
    <location>
        <begin position="451"/>
        <end position="466"/>
    </location>
</feature>
<feature type="compositionally biased region" description="Basic and acidic residues" evidence="12">
    <location>
        <begin position="469"/>
        <end position="486"/>
    </location>
</feature>
<dbReference type="FunFam" id="1.20.5.2210:FF:000002">
    <property type="entry name" value="ATP synthase subunit 4 mitochondrial"/>
    <property type="match status" value="1"/>
</dbReference>
<keyword evidence="10" id="KW-0472">Membrane</keyword>
<dbReference type="InterPro" id="IPR006597">
    <property type="entry name" value="Sel1-like"/>
</dbReference>
<evidence type="ECO:0000256" key="12">
    <source>
        <dbReference type="SAM" id="MobiDB-lite"/>
    </source>
</evidence>
<accession>A0A401KZV2</accession>
<keyword evidence="6" id="KW-0375">Hydrogen ion transport</keyword>
<keyword evidence="9" id="KW-0496">Mitochondrion</keyword>
<dbReference type="SUPFAM" id="SSF81901">
    <property type="entry name" value="HCP-like"/>
    <property type="match status" value="1"/>
</dbReference>
<dbReference type="GO" id="GO:0015078">
    <property type="term" value="F:proton transmembrane transporter activity"/>
    <property type="evidence" value="ECO:0007669"/>
    <property type="project" value="InterPro"/>
</dbReference>
<organism evidence="13 14">
    <name type="scientific">Aspergillus awamori</name>
    <name type="common">Black koji mold</name>
    <dbReference type="NCBI Taxonomy" id="105351"/>
    <lineage>
        <taxon>Eukaryota</taxon>
        <taxon>Fungi</taxon>
        <taxon>Dikarya</taxon>
        <taxon>Ascomycota</taxon>
        <taxon>Pezizomycotina</taxon>
        <taxon>Eurotiomycetes</taxon>
        <taxon>Eurotiomycetidae</taxon>
        <taxon>Eurotiales</taxon>
        <taxon>Aspergillaceae</taxon>
        <taxon>Aspergillus</taxon>
    </lineage>
</organism>
<dbReference type="GO" id="GO:0032153">
    <property type="term" value="C:cell division site"/>
    <property type="evidence" value="ECO:0007669"/>
    <property type="project" value="TreeGrafter"/>
</dbReference>
<comment type="subunit">
    <text evidence="11">F-type ATPases have 2 components, CF(1) - the catalytic core - and CF(0) - the membrane proton channel. In yeast, the dimeric form of ATP synthase consists of 17 polypeptides: alpha, beta, gamma, delta, epsilon, 4 (B), 5 (OSCP), 6 (A), 8, 9 (C), d, E (Tim11), f, g, h, i/j and k.</text>
</comment>
<feature type="region of interest" description="Disordered" evidence="12">
    <location>
        <begin position="374"/>
        <end position="532"/>
    </location>
</feature>
<reference evidence="13 14" key="1">
    <citation type="submission" date="2016-09" db="EMBL/GenBank/DDBJ databases">
        <title>Aspergillus awamori IFM 58123T.</title>
        <authorList>
            <person name="Kusuya Y."/>
            <person name="Shimizu M."/>
            <person name="Takahashi H."/>
            <person name="Yaguchi T."/>
        </authorList>
    </citation>
    <scope>NUCLEOTIDE SEQUENCE [LARGE SCALE GENOMIC DNA]</scope>
    <source>
        <strain evidence="13 14">IFM 58123</strain>
    </source>
</reference>
<dbReference type="SMART" id="SM00671">
    <property type="entry name" value="SEL1"/>
    <property type="match status" value="3"/>
</dbReference>
<dbReference type="InterPro" id="IPR052945">
    <property type="entry name" value="Mitotic_Regulator"/>
</dbReference>
<dbReference type="Pfam" id="PF05405">
    <property type="entry name" value="Mt_ATP-synt_B"/>
    <property type="match status" value="1"/>
</dbReference>
<dbReference type="GO" id="GO:0015986">
    <property type="term" value="P:proton motive force-driven ATP synthesis"/>
    <property type="evidence" value="ECO:0007669"/>
    <property type="project" value="InterPro"/>
</dbReference>
<evidence type="ECO:0000256" key="2">
    <source>
        <dbReference type="ARBA" id="ARBA00007479"/>
    </source>
</evidence>
<feature type="compositionally biased region" description="Polar residues" evidence="12">
    <location>
        <begin position="490"/>
        <end position="507"/>
    </location>
</feature>
<keyword evidence="5" id="KW-0138">CF(0)</keyword>
<proteinExistence type="inferred from homology"/>
<sequence>MASRLAKSALGAARLRPTLPTRNVAPITATLTASRSVSNVPTEDPKKKAQSIIDALPGNSLVSKTAVLSAAAGISIAAISNELYVMNEETVAAFCLLSVFTAVAKYGGPAYREWAEGQVQKHKDILNAARADHTNAVKQRMENVQELSSVVELTKQLFAVSKETAQLEAQAYELEQRTALATEAKQVLDSWVRYEGQVKQRQQRELAESVIGKIQKELENPKVLQQILQQSVADVEQIAAAEAKTQAKPRFGRDLRNDKNNHDRQSVIKQSSQPQLSACALPPSLYKAEESVISRLDPLSQTVFSESSPHHLLPIFLYGCGAESPPSAISRRETMPLREILHKKDALNNTADHYASNAVPTTSGRNVPQITFIRTDTTSQEVIRPPVFDGDADHPDDRYLEPVPPSPSHRISLNPFRRSRAPSESSGTNSPTRPRGERRLTHLLHLDRSGSRNSSSSSVNVPSDLPQIDCDRGDEQEREAQWEKRATVLAQRSPQAGASCLSPTSPTGFGLDGAPSRSRSSSRSRINDPEGDINVQEAIRLHEAGELERSTKMFEHLADPNGANNALSQVLYGLALRHGWGCSPDPDRAVMYLSAAASNSASIESQALQAGIKKGGSAKGELVLAIFELGNCFRNGWGVKKDPVAARQYFETAANLGDTDAMNEVAWCYLEGFGGKKDKVSAACVMDRS</sequence>
<feature type="compositionally biased region" description="Basic and acidic residues" evidence="12">
    <location>
        <begin position="391"/>
        <end position="400"/>
    </location>
</feature>
<evidence type="ECO:0000256" key="5">
    <source>
        <dbReference type="ARBA" id="ARBA00022547"/>
    </source>
</evidence>
<evidence type="ECO:0000256" key="6">
    <source>
        <dbReference type="ARBA" id="ARBA00022781"/>
    </source>
</evidence>
<keyword evidence="7" id="KW-0999">Mitochondrion inner membrane</keyword>
<feature type="compositionally biased region" description="Basic and acidic residues" evidence="12">
    <location>
        <begin position="434"/>
        <end position="450"/>
    </location>
</feature>
<evidence type="ECO:0000256" key="10">
    <source>
        <dbReference type="ARBA" id="ARBA00023136"/>
    </source>
</evidence>
<evidence type="ECO:0000256" key="3">
    <source>
        <dbReference type="ARBA" id="ARBA00014182"/>
    </source>
</evidence>
<evidence type="ECO:0000256" key="8">
    <source>
        <dbReference type="ARBA" id="ARBA00023065"/>
    </source>
</evidence>
<feature type="region of interest" description="Disordered" evidence="12">
    <location>
        <begin position="248"/>
        <end position="274"/>
    </location>
</feature>
<dbReference type="PANTHER" id="PTHR43628:SF1">
    <property type="entry name" value="CHITIN SYNTHASE REGULATORY FACTOR 2-RELATED"/>
    <property type="match status" value="1"/>
</dbReference>
<dbReference type="InterPro" id="IPR008688">
    <property type="entry name" value="ATP_synth_Bsub_B/MI25"/>
</dbReference>
<dbReference type="GO" id="GO:0045259">
    <property type="term" value="C:proton-transporting ATP synthase complex"/>
    <property type="evidence" value="ECO:0007669"/>
    <property type="project" value="UniProtKB-KW"/>
</dbReference>
<keyword evidence="14" id="KW-1185">Reference proteome</keyword>
<protein>
    <recommendedName>
        <fullName evidence="3">ATP synthase subunit 4, mitochondrial</fullName>
    </recommendedName>
</protein>
<dbReference type="InterPro" id="IPR011990">
    <property type="entry name" value="TPR-like_helical_dom_sf"/>
</dbReference>
<dbReference type="Gene3D" id="1.20.5.2210">
    <property type="match status" value="1"/>
</dbReference>
<evidence type="ECO:0000313" key="13">
    <source>
        <dbReference type="EMBL" id="GCB24919.1"/>
    </source>
</evidence>
<evidence type="ECO:0000256" key="4">
    <source>
        <dbReference type="ARBA" id="ARBA00022448"/>
    </source>
</evidence>
<comment type="similarity">
    <text evidence="2">Belongs to the eukaryotic ATPase B chain family.</text>
</comment>
<evidence type="ECO:0000256" key="11">
    <source>
        <dbReference type="ARBA" id="ARBA00062152"/>
    </source>
</evidence>
<dbReference type="Gene3D" id="1.25.40.10">
    <property type="entry name" value="Tetratricopeptide repeat domain"/>
    <property type="match status" value="1"/>
</dbReference>
<dbReference type="GO" id="GO:0010972">
    <property type="term" value="P:negative regulation of G2/M transition of mitotic cell cycle"/>
    <property type="evidence" value="ECO:0007669"/>
    <property type="project" value="TreeGrafter"/>
</dbReference>
<evidence type="ECO:0000256" key="9">
    <source>
        <dbReference type="ARBA" id="ARBA00023128"/>
    </source>
</evidence>
<gene>
    <name evidence="13" type="ORF">AAWM_07804</name>
</gene>
<comment type="caution">
    <text evidence="13">The sequence shown here is derived from an EMBL/GenBank/DDBJ whole genome shotgun (WGS) entry which is preliminary data.</text>
</comment>
<evidence type="ECO:0000256" key="1">
    <source>
        <dbReference type="ARBA" id="ARBA00004273"/>
    </source>
</evidence>
<evidence type="ECO:0000256" key="7">
    <source>
        <dbReference type="ARBA" id="ARBA00022792"/>
    </source>
</evidence>
<dbReference type="AlphaFoldDB" id="A0A401KZV2"/>
<dbReference type="SUPFAM" id="SSF161060">
    <property type="entry name" value="ATP synthase B chain-like"/>
    <property type="match status" value="1"/>
</dbReference>
<dbReference type="EMBL" id="BDHI01000021">
    <property type="protein sequence ID" value="GCB24919.1"/>
    <property type="molecule type" value="Genomic_DNA"/>
</dbReference>
<keyword evidence="4" id="KW-0813">Transport</keyword>